<dbReference type="Proteomes" id="UP001470230">
    <property type="component" value="Unassembled WGS sequence"/>
</dbReference>
<evidence type="ECO:0000313" key="3">
    <source>
        <dbReference type="Proteomes" id="UP001470230"/>
    </source>
</evidence>
<evidence type="ECO:0000256" key="1">
    <source>
        <dbReference type="SAM" id="MobiDB-lite"/>
    </source>
</evidence>
<reference evidence="2 3" key="1">
    <citation type="submission" date="2024-04" db="EMBL/GenBank/DDBJ databases">
        <title>Tritrichomonas musculus Genome.</title>
        <authorList>
            <person name="Alves-Ferreira E."/>
            <person name="Grigg M."/>
            <person name="Lorenzi H."/>
            <person name="Galac M."/>
        </authorList>
    </citation>
    <scope>NUCLEOTIDE SEQUENCE [LARGE SCALE GENOMIC DNA]</scope>
    <source>
        <strain evidence="2 3">EAF2021</strain>
    </source>
</reference>
<sequence length="504" mass="58608">MNRKGGKRDEVIKYSNKKIDYGYYLSYVLSNTPPADVEAIFKYRQSLVDSHLFTEEQIDERLLRNLATTENVPAEVWINLGQNDEEKEKDDIEYESKVDPYEFSEDIDEYNEYDDGIDDKKPRKRQKKGINDEIFAQSTQINRLGGGFEEWPNQRIKFMTRNPPDESQLDDMPNFIEIVSQEEMQRRFDETRFLYFDAIGVNEIKQSVPVDTEAIIMDPPLENNVISAEDLYEIFLFFRTVLKPPIHESGRKRNLQKKLDEKIEGGNDNKTENVKNDDNDNDNKLSSDFINDIEENTLTNDDDEFESRHGGKKGFAGSRGRRKNIVDSKKKMKNKRKSSVHSKSKVKNSENSKSHVKKKRSKKEENCVFIFVWSKPEHYTIINEAATKAGLSFCDTVVVEMLDGDLSYHEIVGKNGFVNHSKMVIIYKTDKIKSYKFAHQKRSDVGFGICRECGKSRGRLGTPQYPHSIVEGMLPFVDKKRIFVEIWPTRMSPRSGWLFIDERC</sequence>
<feature type="region of interest" description="Disordered" evidence="1">
    <location>
        <begin position="249"/>
        <end position="359"/>
    </location>
</feature>
<proteinExistence type="predicted"/>
<protein>
    <submittedName>
        <fullName evidence="2">Uncharacterized protein</fullName>
    </submittedName>
</protein>
<name>A0ABR2L4F0_9EUKA</name>
<organism evidence="2 3">
    <name type="scientific">Tritrichomonas musculus</name>
    <dbReference type="NCBI Taxonomy" id="1915356"/>
    <lineage>
        <taxon>Eukaryota</taxon>
        <taxon>Metamonada</taxon>
        <taxon>Parabasalia</taxon>
        <taxon>Tritrichomonadida</taxon>
        <taxon>Tritrichomonadidae</taxon>
        <taxon>Tritrichomonas</taxon>
    </lineage>
</organism>
<dbReference type="EMBL" id="JAPFFF010000001">
    <property type="protein sequence ID" value="KAK8898077.1"/>
    <property type="molecule type" value="Genomic_DNA"/>
</dbReference>
<comment type="caution">
    <text evidence="2">The sequence shown here is derived from an EMBL/GenBank/DDBJ whole genome shotgun (WGS) entry which is preliminary data.</text>
</comment>
<keyword evidence="3" id="KW-1185">Reference proteome</keyword>
<feature type="compositionally biased region" description="Basic and acidic residues" evidence="1">
    <location>
        <begin position="249"/>
        <end position="285"/>
    </location>
</feature>
<feature type="compositionally biased region" description="Basic residues" evidence="1">
    <location>
        <begin position="330"/>
        <end position="346"/>
    </location>
</feature>
<gene>
    <name evidence="2" type="ORF">M9Y10_000340</name>
</gene>
<feature type="compositionally biased region" description="Acidic residues" evidence="1">
    <location>
        <begin position="291"/>
        <end position="305"/>
    </location>
</feature>
<accession>A0ABR2L4F0</accession>
<evidence type="ECO:0000313" key="2">
    <source>
        <dbReference type="EMBL" id="KAK8898077.1"/>
    </source>
</evidence>